<sequence>MLDVQLGADVFKATLPLNSPRLLDAALPSSLFNGPTVQANKTSYDHVCRLPTKAFDEDDGECVYALGANTAAGTEVSWLRDLRMPFPKLALFAGPAELALRMRRSYASRMGDTPVAVFDLFLGDFDGHCSLEKQAKESPLLAAIAETGLTP</sequence>
<dbReference type="Proteomes" id="UP001321473">
    <property type="component" value="Unassembled WGS sequence"/>
</dbReference>
<accession>A0AAQ4EI70</accession>
<evidence type="ECO:0000313" key="2">
    <source>
        <dbReference type="Proteomes" id="UP001321473"/>
    </source>
</evidence>
<dbReference type="AlphaFoldDB" id="A0AAQ4EI70"/>
<comment type="caution">
    <text evidence="1">The sequence shown here is derived from an EMBL/GenBank/DDBJ whole genome shotgun (WGS) entry which is preliminary data.</text>
</comment>
<name>A0AAQ4EI70_AMBAM</name>
<keyword evidence="2" id="KW-1185">Reference proteome</keyword>
<evidence type="ECO:0000313" key="1">
    <source>
        <dbReference type="EMBL" id="KAK8774457.1"/>
    </source>
</evidence>
<protein>
    <submittedName>
        <fullName evidence="1">Uncharacterized protein</fullName>
    </submittedName>
</protein>
<organism evidence="1 2">
    <name type="scientific">Amblyomma americanum</name>
    <name type="common">Lone star tick</name>
    <dbReference type="NCBI Taxonomy" id="6943"/>
    <lineage>
        <taxon>Eukaryota</taxon>
        <taxon>Metazoa</taxon>
        <taxon>Ecdysozoa</taxon>
        <taxon>Arthropoda</taxon>
        <taxon>Chelicerata</taxon>
        <taxon>Arachnida</taxon>
        <taxon>Acari</taxon>
        <taxon>Parasitiformes</taxon>
        <taxon>Ixodida</taxon>
        <taxon>Ixodoidea</taxon>
        <taxon>Ixodidae</taxon>
        <taxon>Amblyomminae</taxon>
        <taxon>Amblyomma</taxon>
    </lineage>
</organism>
<reference evidence="1 2" key="1">
    <citation type="journal article" date="2023" name="Arcadia Sci">
        <title>De novo assembly of a long-read Amblyomma americanum tick genome.</title>
        <authorList>
            <person name="Chou S."/>
            <person name="Poskanzer K.E."/>
            <person name="Rollins M."/>
            <person name="Thuy-Boun P.S."/>
        </authorList>
    </citation>
    <scope>NUCLEOTIDE SEQUENCE [LARGE SCALE GENOMIC DNA]</scope>
    <source>
        <strain evidence="1">F_SG_1</strain>
        <tissue evidence="1">Salivary glands</tissue>
    </source>
</reference>
<proteinExistence type="predicted"/>
<dbReference type="EMBL" id="JARKHS020015377">
    <property type="protein sequence ID" value="KAK8774457.1"/>
    <property type="molecule type" value="Genomic_DNA"/>
</dbReference>
<gene>
    <name evidence="1" type="ORF">V5799_010990</name>
</gene>